<name>A0ACC7LJZ1_9FLAO</name>
<proteinExistence type="predicted"/>
<organism evidence="1 2">
    <name type="scientific">Meishania litoralis</name>
    <dbReference type="NCBI Taxonomy" id="3434685"/>
    <lineage>
        <taxon>Bacteria</taxon>
        <taxon>Pseudomonadati</taxon>
        <taxon>Bacteroidota</taxon>
        <taxon>Flavobacteriia</taxon>
        <taxon>Flavobacteriales</taxon>
        <taxon>Flavobacteriaceae</taxon>
        <taxon>Meishania</taxon>
    </lineage>
</organism>
<keyword evidence="2" id="KW-1185">Reference proteome</keyword>
<dbReference type="EMBL" id="JBHFPV010000002">
    <property type="protein sequence ID" value="MFH6603818.1"/>
    <property type="molecule type" value="Genomic_DNA"/>
</dbReference>
<comment type="caution">
    <text evidence="1">The sequence shown here is derived from an EMBL/GenBank/DDBJ whole genome shotgun (WGS) entry which is preliminary data.</text>
</comment>
<reference evidence="1" key="1">
    <citation type="submission" date="2024-09" db="EMBL/GenBank/DDBJ databases">
        <authorList>
            <person name="Liu J."/>
        </authorList>
    </citation>
    <scope>NUCLEOTIDE SEQUENCE</scope>
    <source>
        <strain evidence="1">NBU2967</strain>
    </source>
</reference>
<accession>A0ACC7LJZ1</accession>
<evidence type="ECO:0000313" key="2">
    <source>
        <dbReference type="Proteomes" id="UP001595191"/>
    </source>
</evidence>
<sequence>MGKRRQYYLVRVQYLGFRYSGWQHQPDQKTIEGMLAKTLKFVLPGRTFKILGAGRTDAKVSALDAAFELFVDGDPLEDKVTFLKEMNHNLPPDIRALTITEANENFNIIQDAKSKEYIYLFSFGRKTIRSVRPLWRIS</sequence>
<gene>
    <name evidence="1" type="ORF">ACEZ3G_10050</name>
</gene>
<protein>
    <submittedName>
        <fullName evidence="1">Uncharacterized protein</fullName>
    </submittedName>
</protein>
<dbReference type="Proteomes" id="UP001595191">
    <property type="component" value="Unassembled WGS sequence"/>
</dbReference>
<evidence type="ECO:0000313" key="1">
    <source>
        <dbReference type="EMBL" id="MFH6603818.1"/>
    </source>
</evidence>